<evidence type="ECO:0000313" key="2">
    <source>
        <dbReference type="EMBL" id="VDP90063.1"/>
    </source>
</evidence>
<dbReference type="Proteomes" id="UP000272942">
    <property type="component" value="Unassembled WGS sequence"/>
</dbReference>
<feature type="region of interest" description="Disordered" evidence="1">
    <location>
        <begin position="111"/>
        <end position="153"/>
    </location>
</feature>
<evidence type="ECO:0000313" key="4">
    <source>
        <dbReference type="WBParaSite" id="ECPE_0001282601-mRNA-1"/>
    </source>
</evidence>
<feature type="compositionally biased region" description="Polar residues" evidence="1">
    <location>
        <begin position="111"/>
        <end position="125"/>
    </location>
</feature>
<organism evidence="4">
    <name type="scientific">Echinostoma caproni</name>
    <dbReference type="NCBI Taxonomy" id="27848"/>
    <lineage>
        <taxon>Eukaryota</taxon>
        <taxon>Metazoa</taxon>
        <taxon>Spiralia</taxon>
        <taxon>Lophotrochozoa</taxon>
        <taxon>Platyhelminthes</taxon>
        <taxon>Trematoda</taxon>
        <taxon>Digenea</taxon>
        <taxon>Plagiorchiida</taxon>
        <taxon>Echinostomata</taxon>
        <taxon>Echinostomatoidea</taxon>
        <taxon>Echinostomatidae</taxon>
        <taxon>Echinostoma</taxon>
    </lineage>
</organism>
<gene>
    <name evidence="2" type="ORF">ECPE_LOCUS12791</name>
</gene>
<proteinExistence type="predicted"/>
<name>A0A183B0Q4_9TREM</name>
<evidence type="ECO:0000313" key="3">
    <source>
        <dbReference type="Proteomes" id="UP000272942"/>
    </source>
</evidence>
<evidence type="ECO:0000256" key="1">
    <source>
        <dbReference type="SAM" id="MobiDB-lite"/>
    </source>
</evidence>
<protein>
    <submittedName>
        <fullName evidence="2 4">Uncharacterized protein</fullName>
    </submittedName>
</protein>
<reference evidence="4" key="1">
    <citation type="submission" date="2016-06" db="UniProtKB">
        <authorList>
            <consortium name="WormBaseParasite"/>
        </authorList>
    </citation>
    <scope>IDENTIFICATION</scope>
</reference>
<keyword evidence="3" id="KW-1185">Reference proteome</keyword>
<dbReference type="EMBL" id="UZAN01053612">
    <property type="protein sequence ID" value="VDP90063.1"/>
    <property type="molecule type" value="Genomic_DNA"/>
</dbReference>
<sequence>MFNTYSSVIQNMTPPSLFDLSSTNSFSSGVGSTTAQLHETVDAESQIIGTTTRSFGNTFAQGGSHVARTVQHAGSQFGTFLNGPTVSGGLSAAAAAVAVAAWSADRQQFTNQSLESESTNAATEHSSTKDSQTRWHLTSQTPPPPPPPECTVELTKTDHTAIYPSPSHQRERTMNLEFSQGLYEPMRKGNQIKLENENKFFEFEMFRPSGTFSSTHMLEQRNEPSTIPTEINCDSSASPTSSTAVSFIHSSSSDILGLNLVVPETVRDSDGQKSLSGQAIVQSRLSNDCSVRGQPVWSATKCFPFGAPSAYNPYTTITTTTGETMANTTATSTSCASKILFANNSSDGTIFDSDRATFVGNWGAINNFSSMPLMTAFQPGLNRTVKTLLLNEPFSPPRAAVYDQSYERMPAMSATFGSVLDLGNYLFIIKPNE</sequence>
<dbReference type="WBParaSite" id="ECPE_0001282601-mRNA-1">
    <property type="protein sequence ID" value="ECPE_0001282601-mRNA-1"/>
    <property type="gene ID" value="ECPE_0001282601"/>
</dbReference>
<reference evidence="2 3" key="2">
    <citation type="submission" date="2018-11" db="EMBL/GenBank/DDBJ databases">
        <authorList>
            <consortium name="Pathogen Informatics"/>
        </authorList>
    </citation>
    <scope>NUCLEOTIDE SEQUENCE [LARGE SCALE GENOMIC DNA]</scope>
    <source>
        <strain evidence="2 3">Egypt</strain>
    </source>
</reference>
<dbReference type="AlphaFoldDB" id="A0A183B0Q4"/>
<accession>A0A183B0Q4</accession>